<comment type="caution">
    <text evidence="2">The sequence shown here is derived from an EMBL/GenBank/DDBJ whole genome shotgun (WGS) entry which is preliminary data.</text>
</comment>
<reference evidence="2 3" key="1">
    <citation type="submission" date="2016-04" db="EMBL/GenBank/DDBJ databases">
        <title>Genome analyses suggest a sexual origin of heterokaryosis in a supposedly ancient asexual fungus.</title>
        <authorList>
            <person name="Ropars J."/>
            <person name="Sedzielewska K."/>
            <person name="Noel J."/>
            <person name="Charron P."/>
            <person name="Farinelli L."/>
            <person name="Marton T."/>
            <person name="Kruger M."/>
            <person name="Pelin A."/>
            <person name="Brachmann A."/>
            <person name="Corradi N."/>
        </authorList>
    </citation>
    <scope>NUCLEOTIDE SEQUENCE [LARGE SCALE GENOMIC DNA]</scope>
    <source>
        <strain evidence="2 3">C2</strain>
    </source>
</reference>
<protein>
    <submittedName>
        <fullName evidence="2">Uncharacterized protein</fullName>
    </submittedName>
</protein>
<dbReference type="VEuPathDB" id="FungiDB:RhiirA1_466947"/>
<evidence type="ECO:0000313" key="3">
    <source>
        <dbReference type="Proteomes" id="UP000233469"/>
    </source>
</evidence>
<accession>A0A2N1M6B8</accession>
<organism evidence="2 3">
    <name type="scientific">Rhizophagus irregularis</name>
    <dbReference type="NCBI Taxonomy" id="588596"/>
    <lineage>
        <taxon>Eukaryota</taxon>
        <taxon>Fungi</taxon>
        <taxon>Fungi incertae sedis</taxon>
        <taxon>Mucoromycota</taxon>
        <taxon>Glomeromycotina</taxon>
        <taxon>Glomeromycetes</taxon>
        <taxon>Glomerales</taxon>
        <taxon>Glomeraceae</taxon>
        <taxon>Rhizophagus</taxon>
    </lineage>
</organism>
<feature type="transmembrane region" description="Helical" evidence="1">
    <location>
        <begin position="298"/>
        <end position="320"/>
    </location>
</feature>
<evidence type="ECO:0000313" key="2">
    <source>
        <dbReference type="EMBL" id="PKK57175.1"/>
    </source>
</evidence>
<sequence length="322" mass="38542">MITVALLDDLAKLFEPNYHYTVVLFPGTENYSTLKIAADTLIRELQELSSIGMVIDNICEIAKNQHGDRQTEWIISKKMSILNENPKAYLDHHSPPLFNMIPLDHYVPDKLHIMLRITDQMETLKIRFEFWKICDTDNWCYTFLMGNDKLCVLRKFNLAKLFDPEYVALIRSLWNGFAELYDLLEEREINPHYFRLKAKEWYELFLKKTVVNLETNIILVQGLYQSSDLTPYIHVLVLHIWEFMLKHQRWELNSFSCSAVEKKNHNHVSYFFHKTLKNGGKFQNKTSAIREIMEHENWLFFIFKIIFLFHILNLNIFIFYRF</sequence>
<proteinExistence type="predicted"/>
<name>A0A2N1M6B8_9GLOM</name>
<keyword evidence="1" id="KW-0472">Membrane</keyword>
<keyword evidence="1" id="KW-1133">Transmembrane helix</keyword>
<dbReference type="EMBL" id="LLXL01004680">
    <property type="protein sequence ID" value="PKK57175.1"/>
    <property type="molecule type" value="Genomic_DNA"/>
</dbReference>
<dbReference type="Proteomes" id="UP000233469">
    <property type="component" value="Unassembled WGS sequence"/>
</dbReference>
<dbReference type="AlphaFoldDB" id="A0A2N1M6B8"/>
<reference evidence="2 3" key="2">
    <citation type="submission" date="2017-10" db="EMBL/GenBank/DDBJ databases">
        <title>Extensive intraspecific genome diversity in a model arbuscular mycorrhizal fungus.</title>
        <authorList>
            <person name="Chen E.C.H."/>
            <person name="Morin E."/>
            <person name="Baudet D."/>
            <person name="Noel J."/>
            <person name="Ndikumana S."/>
            <person name="Charron P."/>
            <person name="St-Onge C."/>
            <person name="Giorgi J."/>
            <person name="Grigoriev I.V."/>
            <person name="Roux C."/>
            <person name="Martin F.M."/>
            <person name="Corradi N."/>
        </authorList>
    </citation>
    <scope>NUCLEOTIDE SEQUENCE [LARGE SCALE GENOMIC DNA]</scope>
    <source>
        <strain evidence="2 3">C2</strain>
    </source>
</reference>
<keyword evidence="1" id="KW-0812">Transmembrane</keyword>
<evidence type="ECO:0000256" key="1">
    <source>
        <dbReference type="SAM" id="Phobius"/>
    </source>
</evidence>
<gene>
    <name evidence="2" type="ORF">RhiirC2_798546</name>
</gene>
<dbReference type="VEuPathDB" id="FungiDB:RhiirFUN_002748"/>